<dbReference type="Gramene" id="TuG1812G0500001518.01.T01">
    <property type="protein sequence ID" value="TuG1812G0500001518.01.T01.cds287552"/>
    <property type="gene ID" value="TuG1812G0500001518.01"/>
</dbReference>
<dbReference type="Proteomes" id="UP000015106">
    <property type="component" value="Chromosome 5"/>
</dbReference>
<reference evidence="2" key="1">
    <citation type="journal article" date="2013" name="Nature">
        <title>Draft genome of the wheat A-genome progenitor Triticum urartu.</title>
        <authorList>
            <person name="Ling H.Q."/>
            <person name="Zhao S."/>
            <person name="Liu D."/>
            <person name="Wang J."/>
            <person name="Sun H."/>
            <person name="Zhang C."/>
            <person name="Fan H."/>
            <person name="Li D."/>
            <person name="Dong L."/>
            <person name="Tao Y."/>
            <person name="Gao C."/>
            <person name="Wu H."/>
            <person name="Li Y."/>
            <person name="Cui Y."/>
            <person name="Guo X."/>
            <person name="Zheng S."/>
            <person name="Wang B."/>
            <person name="Yu K."/>
            <person name="Liang Q."/>
            <person name="Yang W."/>
            <person name="Lou X."/>
            <person name="Chen J."/>
            <person name="Feng M."/>
            <person name="Jian J."/>
            <person name="Zhang X."/>
            <person name="Luo G."/>
            <person name="Jiang Y."/>
            <person name="Liu J."/>
            <person name="Wang Z."/>
            <person name="Sha Y."/>
            <person name="Zhang B."/>
            <person name="Wu H."/>
            <person name="Tang D."/>
            <person name="Shen Q."/>
            <person name="Xue P."/>
            <person name="Zou S."/>
            <person name="Wang X."/>
            <person name="Liu X."/>
            <person name="Wang F."/>
            <person name="Yang Y."/>
            <person name="An X."/>
            <person name="Dong Z."/>
            <person name="Zhang K."/>
            <person name="Zhang X."/>
            <person name="Luo M.C."/>
            <person name="Dvorak J."/>
            <person name="Tong Y."/>
            <person name="Wang J."/>
            <person name="Yang H."/>
            <person name="Li Z."/>
            <person name="Wang D."/>
            <person name="Zhang A."/>
            <person name="Wang J."/>
        </authorList>
    </citation>
    <scope>NUCLEOTIDE SEQUENCE</scope>
    <source>
        <strain evidence="2">cv. G1812</strain>
    </source>
</reference>
<sequence>MLISTPYTCNYTKSSARHTMNSCTMLYDTAQSPSDQIYASTAIMGSLRRT</sequence>
<evidence type="ECO:0000313" key="2">
    <source>
        <dbReference type="Proteomes" id="UP000015106"/>
    </source>
</evidence>
<keyword evidence="2" id="KW-1185">Reference proteome</keyword>
<proteinExistence type="predicted"/>
<organism evidence="1 2">
    <name type="scientific">Triticum urartu</name>
    <name type="common">Red wild einkorn</name>
    <name type="synonym">Crithodium urartu</name>
    <dbReference type="NCBI Taxonomy" id="4572"/>
    <lineage>
        <taxon>Eukaryota</taxon>
        <taxon>Viridiplantae</taxon>
        <taxon>Streptophyta</taxon>
        <taxon>Embryophyta</taxon>
        <taxon>Tracheophyta</taxon>
        <taxon>Spermatophyta</taxon>
        <taxon>Magnoliopsida</taxon>
        <taxon>Liliopsida</taxon>
        <taxon>Poales</taxon>
        <taxon>Poaceae</taxon>
        <taxon>BOP clade</taxon>
        <taxon>Pooideae</taxon>
        <taxon>Triticodae</taxon>
        <taxon>Triticeae</taxon>
        <taxon>Triticinae</taxon>
        <taxon>Triticum</taxon>
    </lineage>
</organism>
<reference evidence="1" key="2">
    <citation type="submission" date="2018-03" db="EMBL/GenBank/DDBJ databases">
        <title>The Triticum urartu genome reveals the dynamic nature of wheat genome evolution.</title>
        <authorList>
            <person name="Ling H."/>
            <person name="Ma B."/>
            <person name="Shi X."/>
            <person name="Liu H."/>
            <person name="Dong L."/>
            <person name="Sun H."/>
            <person name="Cao Y."/>
            <person name="Gao Q."/>
            <person name="Zheng S."/>
            <person name="Li Y."/>
            <person name="Yu Y."/>
            <person name="Du H."/>
            <person name="Qi M."/>
            <person name="Li Y."/>
            <person name="Yu H."/>
            <person name="Cui Y."/>
            <person name="Wang N."/>
            <person name="Chen C."/>
            <person name="Wu H."/>
            <person name="Zhao Y."/>
            <person name="Zhang J."/>
            <person name="Li Y."/>
            <person name="Zhou W."/>
            <person name="Zhang B."/>
            <person name="Hu W."/>
            <person name="Eijk M."/>
            <person name="Tang J."/>
            <person name="Witsenboer H."/>
            <person name="Zhao S."/>
            <person name="Li Z."/>
            <person name="Zhang A."/>
            <person name="Wang D."/>
            <person name="Liang C."/>
        </authorList>
    </citation>
    <scope>NUCLEOTIDE SEQUENCE [LARGE SCALE GENOMIC DNA]</scope>
    <source>
        <strain evidence="1">cv. G1812</strain>
    </source>
</reference>
<name>A0A8R7UHM5_TRIUA</name>
<protein>
    <submittedName>
        <fullName evidence="1">Uncharacterized protein</fullName>
    </submittedName>
</protein>
<evidence type="ECO:0000313" key="1">
    <source>
        <dbReference type="EnsemblPlants" id="TuG1812G0500001518.01.T01.cds287552"/>
    </source>
</evidence>
<dbReference type="EnsemblPlants" id="TuG1812G0500001518.01.T01">
    <property type="protein sequence ID" value="TuG1812G0500001518.01.T01.cds287552"/>
    <property type="gene ID" value="TuG1812G0500001518.01"/>
</dbReference>
<dbReference type="AlphaFoldDB" id="A0A8R7UHM5"/>
<reference evidence="1" key="3">
    <citation type="submission" date="2022-06" db="UniProtKB">
        <authorList>
            <consortium name="EnsemblPlants"/>
        </authorList>
    </citation>
    <scope>IDENTIFICATION</scope>
</reference>
<accession>A0A8R7UHM5</accession>